<feature type="transmembrane region" description="Helical" evidence="2">
    <location>
        <begin position="394"/>
        <end position="414"/>
    </location>
</feature>
<comment type="similarity">
    <text evidence="1">Belongs to the sodium:galactoside symporter (TC 2.A.2) family.</text>
</comment>
<organism evidence="3 4">
    <name type="scientific">Deefgea piscis</name>
    <dbReference type="NCBI Taxonomy" id="2739061"/>
    <lineage>
        <taxon>Bacteria</taxon>
        <taxon>Pseudomonadati</taxon>
        <taxon>Pseudomonadota</taxon>
        <taxon>Betaproteobacteria</taxon>
        <taxon>Neisseriales</taxon>
        <taxon>Chitinibacteraceae</taxon>
        <taxon>Deefgea</taxon>
    </lineage>
</organism>
<evidence type="ECO:0000313" key="3">
    <source>
        <dbReference type="EMBL" id="QKJ67421.1"/>
    </source>
</evidence>
<evidence type="ECO:0000256" key="2">
    <source>
        <dbReference type="SAM" id="Phobius"/>
    </source>
</evidence>
<feature type="transmembrane region" description="Helical" evidence="2">
    <location>
        <begin position="297"/>
        <end position="315"/>
    </location>
</feature>
<feature type="transmembrane region" description="Helical" evidence="2">
    <location>
        <begin position="150"/>
        <end position="170"/>
    </location>
</feature>
<dbReference type="KEGG" id="dee:HQN60_12300"/>
<dbReference type="InterPro" id="IPR039672">
    <property type="entry name" value="MFS_2"/>
</dbReference>
<feature type="transmembrane region" description="Helical" evidence="2">
    <location>
        <begin position="239"/>
        <end position="257"/>
    </location>
</feature>
<protein>
    <submittedName>
        <fullName evidence="3">MFS transporter</fullName>
    </submittedName>
</protein>
<dbReference type="PANTHER" id="PTHR11328:SF24">
    <property type="entry name" value="MAJOR FACILITATOR SUPERFAMILY (MFS) PROFILE DOMAIN-CONTAINING PROTEIN"/>
    <property type="match status" value="1"/>
</dbReference>
<reference evidence="3 4" key="1">
    <citation type="submission" date="2020-05" db="EMBL/GenBank/DDBJ databases">
        <title>Complete genome sequence of Deefgea sp. D17.</title>
        <authorList>
            <person name="Bae J.-W."/>
            <person name="Han J.E."/>
        </authorList>
    </citation>
    <scope>NUCLEOTIDE SEQUENCE [LARGE SCALE GENOMIC DNA]</scope>
    <source>
        <strain evidence="3 4">D17</strain>
    </source>
</reference>
<accession>A0A6M8SRX5</accession>
<evidence type="ECO:0000256" key="1">
    <source>
        <dbReference type="ARBA" id="ARBA00009617"/>
    </source>
</evidence>
<dbReference type="SUPFAM" id="SSF103473">
    <property type="entry name" value="MFS general substrate transporter"/>
    <property type="match status" value="1"/>
</dbReference>
<keyword evidence="2" id="KW-0812">Transmembrane</keyword>
<dbReference type="InterPro" id="IPR036259">
    <property type="entry name" value="MFS_trans_sf"/>
</dbReference>
<keyword evidence="4" id="KW-1185">Reference proteome</keyword>
<dbReference type="Gene3D" id="1.20.1250.20">
    <property type="entry name" value="MFS general substrate transporter like domains"/>
    <property type="match status" value="2"/>
</dbReference>
<dbReference type="RefSeq" id="WP_173533923.1">
    <property type="nucleotide sequence ID" value="NZ_CP054143.1"/>
</dbReference>
<feature type="transmembrane region" description="Helical" evidence="2">
    <location>
        <begin position="263"/>
        <end position="285"/>
    </location>
</feature>
<proteinExistence type="inferred from homology"/>
<evidence type="ECO:0000313" key="4">
    <source>
        <dbReference type="Proteomes" id="UP000504844"/>
    </source>
</evidence>
<keyword evidence="2" id="KW-1133">Transmembrane helix</keyword>
<keyword evidence="2" id="KW-0472">Membrane</keyword>
<dbReference type="GO" id="GO:0005886">
    <property type="term" value="C:plasma membrane"/>
    <property type="evidence" value="ECO:0007669"/>
    <property type="project" value="TreeGrafter"/>
</dbReference>
<dbReference type="PANTHER" id="PTHR11328">
    <property type="entry name" value="MAJOR FACILITATOR SUPERFAMILY DOMAIN-CONTAINING PROTEIN"/>
    <property type="match status" value="1"/>
</dbReference>
<feature type="transmembrane region" description="Helical" evidence="2">
    <location>
        <begin position="321"/>
        <end position="346"/>
    </location>
</feature>
<feature type="transmembrane region" description="Helical" evidence="2">
    <location>
        <begin position="358"/>
        <end position="382"/>
    </location>
</feature>
<name>A0A6M8SRX5_9NEIS</name>
<gene>
    <name evidence="3" type="ORF">HQN60_12300</name>
</gene>
<feature type="transmembrane region" description="Helical" evidence="2">
    <location>
        <begin position="106"/>
        <end position="130"/>
    </location>
</feature>
<dbReference type="AlphaFoldDB" id="A0A6M8SRX5"/>
<feature type="transmembrane region" description="Helical" evidence="2">
    <location>
        <begin position="32"/>
        <end position="55"/>
    </location>
</feature>
<dbReference type="Pfam" id="PF13347">
    <property type="entry name" value="MFS_2"/>
    <property type="match status" value="1"/>
</dbReference>
<dbReference type="GO" id="GO:0015293">
    <property type="term" value="F:symporter activity"/>
    <property type="evidence" value="ECO:0007669"/>
    <property type="project" value="InterPro"/>
</dbReference>
<dbReference type="Proteomes" id="UP000504844">
    <property type="component" value="Chromosome"/>
</dbReference>
<feature type="transmembrane region" description="Helical" evidence="2">
    <location>
        <begin position="76"/>
        <end position="94"/>
    </location>
</feature>
<dbReference type="GO" id="GO:0008643">
    <property type="term" value="P:carbohydrate transport"/>
    <property type="evidence" value="ECO:0007669"/>
    <property type="project" value="InterPro"/>
</dbReference>
<feature type="transmembrane region" description="Helical" evidence="2">
    <location>
        <begin position="182"/>
        <end position="201"/>
    </location>
</feature>
<dbReference type="EMBL" id="CP054143">
    <property type="protein sequence ID" value="QKJ67421.1"/>
    <property type="molecule type" value="Genomic_DNA"/>
</dbReference>
<sequence length="426" mass="45074">MKAISPLAYASYGLLGLPLAMAALPVYVQIPAYYSGQLGLALGLTGWVLFLARLVDTFQDPLLGRWIDRLNGNVSTWFWGSAALLALAFLGLWLPPVPTGNTMYLALWLAAMLIAAYTAHSMLNIAYLTWGARIDAGATPSDQGLLGAAAWREGAGLLGVILASVIPSWIMSRPAAALNSNLSYYSIAFAAVLLLAVWVLLKFAPTWQRAKDTATAASWRATWALMKAHQGFRQLLPPYFLNAISVAIPSTLALFFINDRLQAPSYAGAFLASYFIAAAIGLPLWVMAAKKIGVLCAWRWGMVLAIVAFCSAATLGAGDIIAYLIVCIAAGLALGADLALPPVLLAKLIRHDHSPASYFGVWTLLGKLALALSGLALPALAALDYQPGSPAGPALAWVYAGVPCAFKLAAFLLLTRIKTEPAGVSS</sequence>